<reference evidence="1 2" key="1">
    <citation type="submission" date="2017-04" db="EMBL/GenBank/DDBJ databases">
        <title>Whole Genome Sequence of 1,4-Dioxane Degrading Bacterium Mycobacterium dioxanotrophicus PH-06.</title>
        <authorList>
            <person name="He Y."/>
        </authorList>
    </citation>
    <scope>NUCLEOTIDE SEQUENCE [LARGE SCALE GENOMIC DNA]</scope>
    <source>
        <strain evidence="1 2">PH-06</strain>
    </source>
</reference>
<proteinExistence type="predicted"/>
<evidence type="ECO:0000313" key="1">
    <source>
        <dbReference type="EMBL" id="ART73273.1"/>
    </source>
</evidence>
<dbReference type="AlphaFoldDB" id="A0A1Y0CDD7"/>
<gene>
    <name evidence="1" type="ORF">BTO20_36280</name>
</gene>
<protein>
    <submittedName>
        <fullName evidence="1">Uncharacterized protein</fullName>
    </submittedName>
</protein>
<evidence type="ECO:0000313" key="2">
    <source>
        <dbReference type="Proteomes" id="UP000195331"/>
    </source>
</evidence>
<dbReference type="Proteomes" id="UP000195331">
    <property type="component" value="Chromosome"/>
</dbReference>
<dbReference type="KEGG" id="mdx:BTO20_36280"/>
<sequence length="134" mass="14944">MSFLLESILACAPDTPLDARDHWPLHEALRSLDHWLNEEAHNRAVWCTAGFPVLQFVKDPDVGWRASGVTRAIWDLVSDGTLICVDEDDGCARFVLKALATPHIRRELMHLSPECAAALQRTGHRFAQNATMAS</sequence>
<organism evidence="1 2">
    <name type="scientific">Mycobacterium dioxanotrophicus</name>
    <dbReference type="NCBI Taxonomy" id="482462"/>
    <lineage>
        <taxon>Bacteria</taxon>
        <taxon>Bacillati</taxon>
        <taxon>Actinomycetota</taxon>
        <taxon>Actinomycetes</taxon>
        <taxon>Mycobacteriales</taxon>
        <taxon>Mycobacteriaceae</taxon>
        <taxon>Mycobacterium</taxon>
    </lineage>
</organism>
<keyword evidence="2" id="KW-1185">Reference proteome</keyword>
<dbReference type="EMBL" id="CP020809">
    <property type="protein sequence ID" value="ART73273.1"/>
    <property type="molecule type" value="Genomic_DNA"/>
</dbReference>
<name>A0A1Y0CDD7_9MYCO</name>
<accession>A0A1Y0CDD7</accession>